<name>A0A7W5G9D7_9BACL</name>
<evidence type="ECO:0000256" key="1">
    <source>
        <dbReference type="SAM" id="Phobius"/>
    </source>
</evidence>
<sequence length="74" mass="8156">MPWTTIAIVWGTIGVYGLVNQSWKKHTRHDKLLIFSLLGLSLLLSVCLGINPKLPGLTEGVNALLSPFKSWLTP</sequence>
<dbReference type="AlphaFoldDB" id="A0A7W5G9D7"/>
<reference evidence="2 3" key="1">
    <citation type="submission" date="2020-08" db="EMBL/GenBank/DDBJ databases">
        <title>Genomic Encyclopedia of Type Strains, Phase III (KMG-III): the genomes of soil and plant-associated and newly described type strains.</title>
        <authorList>
            <person name="Whitman W."/>
        </authorList>
    </citation>
    <scope>NUCLEOTIDE SEQUENCE [LARGE SCALE GENOMIC DNA]</scope>
    <source>
        <strain evidence="2 3">CECT 8234</strain>
    </source>
</reference>
<dbReference type="EMBL" id="JACHXW010000004">
    <property type="protein sequence ID" value="MBB3151541.1"/>
    <property type="molecule type" value="Genomic_DNA"/>
</dbReference>
<keyword evidence="1" id="KW-1133">Transmembrane helix</keyword>
<gene>
    <name evidence="2" type="ORF">FHS16_001587</name>
</gene>
<keyword evidence="1" id="KW-0472">Membrane</keyword>
<proteinExistence type="predicted"/>
<dbReference type="Proteomes" id="UP000518605">
    <property type="component" value="Unassembled WGS sequence"/>
</dbReference>
<evidence type="ECO:0000313" key="3">
    <source>
        <dbReference type="Proteomes" id="UP000518605"/>
    </source>
</evidence>
<accession>A0A7W5G9D7</accession>
<keyword evidence="3" id="KW-1185">Reference proteome</keyword>
<comment type="caution">
    <text evidence="2">The sequence shown here is derived from an EMBL/GenBank/DDBJ whole genome shotgun (WGS) entry which is preliminary data.</text>
</comment>
<evidence type="ECO:0000313" key="2">
    <source>
        <dbReference type="EMBL" id="MBB3151541.1"/>
    </source>
</evidence>
<organism evidence="2 3">
    <name type="scientific">Paenibacillus endophyticus</name>
    <dbReference type="NCBI Taxonomy" id="1294268"/>
    <lineage>
        <taxon>Bacteria</taxon>
        <taxon>Bacillati</taxon>
        <taxon>Bacillota</taxon>
        <taxon>Bacilli</taxon>
        <taxon>Bacillales</taxon>
        <taxon>Paenibacillaceae</taxon>
        <taxon>Paenibacillus</taxon>
    </lineage>
</organism>
<feature type="transmembrane region" description="Helical" evidence="1">
    <location>
        <begin position="6"/>
        <end position="23"/>
    </location>
</feature>
<keyword evidence="1" id="KW-0812">Transmembrane</keyword>
<protein>
    <submittedName>
        <fullName evidence="2">Uncharacterized protein</fullName>
    </submittedName>
</protein>
<feature type="transmembrane region" description="Helical" evidence="1">
    <location>
        <begin position="32"/>
        <end position="51"/>
    </location>
</feature>